<evidence type="ECO:0000313" key="2">
    <source>
        <dbReference type="Proteomes" id="UP001430953"/>
    </source>
</evidence>
<accession>A0AAW2GYC6</accession>
<comment type="caution">
    <text evidence="1">The sequence shown here is derived from an EMBL/GenBank/DDBJ whole genome shotgun (WGS) entry which is preliminary data.</text>
</comment>
<proteinExistence type="predicted"/>
<evidence type="ECO:0008006" key="3">
    <source>
        <dbReference type="Google" id="ProtNLM"/>
    </source>
</evidence>
<reference evidence="1 2" key="1">
    <citation type="submission" date="2023-03" db="EMBL/GenBank/DDBJ databases">
        <title>High recombination rates correlate with genetic variation in Cardiocondyla obscurior ants.</title>
        <authorList>
            <person name="Errbii M."/>
        </authorList>
    </citation>
    <scope>NUCLEOTIDE SEQUENCE [LARGE SCALE GENOMIC DNA]</scope>
    <source>
        <strain evidence="1">Alpha-2009</strain>
        <tissue evidence="1">Whole body</tissue>
    </source>
</reference>
<dbReference type="Proteomes" id="UP001430953">
    <property type="component" value="Unassembled WGS sequence"/>
</dbReference>
<evidence type="ECO:0000313" key="1">
    <source>
        <dbReference type="EMBL" id="KAL0132257.1"/>
    </source>
</evidence>
<organism evidence="1 2">
    <name type="scientific">Cardiocondyla obscurior</name>
    <dbReference type="NCBI Taxonomy" id="286306"/>
    <lineage>
        <taxon>Eukaryota</taxon>
        <taxon>Metazoa</taxon>
        <taxon>Ecdysozoa</taxon>
        <taxon>Arthropoda</taxon>
        <taxon>Hexapoda</taxon>
        <taxon>Insecta</taxon>
        <taxon>Pterygota</taxon>
        <taxon>Neoptera</taxon>
        <taxon>Endopterygota</taxon>
        <taxon>Hymenoptera</taxon>
        <taxon>Apocrita</taxon>
        <taxon>Aculeata</taxon>
        <taxon>Formicoidea</taxon>
        <taxon>Formicidae</taxon>
        <taxon>Myrmicinae</taxon>
        <taxon>Cardiocondyla</taxon>
    </lineage>
</organism>
<gene>
    <name evidence="1" type="ORF">PUN28_000207</name>
</gene>
<name>A0AAW2GYC6_9HYME</name>
<keyword evidence="2" id="KW-1185">Reference proteome</keyword>
<protein>
    <recommendedName>
        <fullName evidence="3">Transposase</fullName>
    </recommendedName>
</protein>
<sequence>MGRRKNLYFLEKRNFEINDLKSLRHFAFSFKRSAFNMTRILKKRKNFNFSKNVLSLLKMYQLMDRLAAF</sequence>
<dbReference type="AlphaFoldDB" id="A0AAW2GYC6"/>
<dbReference type="EMBL" id="JADYXP020000001">
    <property type="protein sequence ID" value="KAL0132257.1"/>
    <property type="molecule type" value="Genomic_DNA"/>
</dbReference>